<comment type="caution">
    <text evidence="2">The sequence shown here is derived from an EMBL/GenBank/DDBJ whole genome shotgun (WGS) entry which is preliminary data.</text>
</comment>
<dbReference type="RefSeq" id="WP_111253994.1">
    <property type="nucleotide sequence ID" value="NZ_POTW01000012.1"/>
</dbReference>
<name>A0A2W2BYB4_9ACTN</name>
<evidence type="ECO:0000313" key="2">
    <source>
        <dbReference type="EMBL" id="PZF84858.1"/>
    </source>
</evidence>
<dbReference type="NCBIfam" id="TIGR03620">
    <property type="entry name" value="F420_MSMEG_4141"/>
    <property type="match status" value="1"/>
</dbReference>
<protein>
    <submittedName>
        <fullName evidence="2">LLM class F420-dependent oxidoreductase</fullName>
    </submittedName>
</protein>
<dbReference type="Gene3D" id="3.20.20.30">
    <property type="entry name" value="Luciferase-like domain"/>
    <property type="match status" value="2"/>
</dbReference>
<dbReference type="SUPFAM" id="SSF51679">
    <property type="entry name" value="Bacterial luciferase-like"/>
    <property type="match status" value="1"/>
</dbReference>
<dbReference type="GO" id="GO:0016705">
    <property type="term" value="F:oxidoreductase activity, acting on paired donors, with incorporation or reduction of molecular oxygen"/>
    <property type="evidence" value="ECO:0007669"/>
    <property type="project" value="InterPro"/>
</dbReference>
<dbReference type="GO" id="GO:0005829">
    <property type="term" value="C:cytosol"/>
    <property type="evidence" value="ECO:0007669"/>
    <property type="project" value="TreeGrafter"/>
</dbReference>
<feature type="domain" description="Luciferase-like" evidence="1">
    <location>
        <begin position="20"/>
        <end position="116"/>
    </location>
</feature>
<gene>
    <name evidence="2" type="ORF">C1I92_07290</name>
</gene>
<dbReference type="InterPro" id="IPR036661">
    <property type="entry name" value="Luciferase-like_sf"/>
</dbReference>
<dbReference type="PANTHER" id="PTHR30137:SF18">
    <property type="entry name" value="CONSERVED PROTEIN"/>
    <property type="match status" value="1"/>
</dbReference>
<sequence>MAIALGRTGIWVRHSSIDPETAQELEGLGYSAIWLGASPAADLRVVDPLLAATDRLVVGTSIVNVWSAPAAPVAESFHRLEAAYPGRFLLGIGAGHRESNADYRKPYEAVADYLDDLDRAGVPAERRALAALGPRMLELARLRSAGALPYLTTPDHTRGARERLGAQALLVAEQKVVLDEDPDRARGIGRARVAPYLRLSNYAASLRRIGFDPGDVTHPGSDRLVDALAVHGDATAVAAGLRAHLDAGADHVAVQVLPMDGGILPTARALAGLV</sequence>
<dbReference type="InterPro" id="IPR019922">
    <property type="entry name" value="Lucif-like_OxRdatse_MSMEG_4141"/>
</dbReference>
<dbReference type="Pfam" id="PF00296">
    <property type="entry name" value="Bac_luciferase"/>
    <property type="match status" value="1"/>
</dbReference>
<evidence type="ECO:0000313" key="3">
    <source>
        <dbReference type="Proteomes" id="UP000248764"/>
    </source>
</evidence>
<dbReference type="PANTHER" id="PTHR30137">
    <property type="entry name" value="LUCIFERASE-LIKE MONOOXYGENASE"/>
    <property type="match status" value="1"/>
</dbReference>
<reference evidence="2 3" key="1">
    <citation type="submission" date="2018-01" db="EMBL/GenBank/DDBJ databases">
        <title>Draft genome sequence of Jiangella sp. GTF31.</title>
        <authorList>
            <person name="Sahin N."/>
            <person name="Ay H."/>
            <person name="Saygin H."/>
        </authorList>
    </citation>
    <scope>NUCLEOTIDE SEQUENCE [LARGE SCALE GENOMIC DNA]</scope>
    <source>
        <strain evidence="2 3">GTF31</strain>
    </source>
</reference>
<dbReference type="InterPro" id="IPR050766">
    <property type="entry name" value="Bact_Lucif_Oxidored"/>
</dbReference>
<dbReference type="InterPro" id="IPR011251">
    <property type="entry name" value="Luciferase-like_dom"/>
</dbReference>
<accession>A0A2W2BYB4</accession>
<dbReference type="EMBL" id="POTW01000012">
    <property type="protein sequence ID" value="PZF84858.1"/>
    <property type="molecule type" value="Genomic_DNA"/>
</dbReference>
<keyword evidence="3" id="KW-1185">Reference proteome</keyword>
<evidence type="ECO:0000259" key="1">
    <source>
        <dbReference type="Pfam" id="PF00296"/>
    </source>
</evidence>
<proteinExistence type="predicted"/>
<dbReference type="AlphaFoldDB" id="A0A2W2BYB4"/>
<organism evidence="2 3">
    <name type="scientific">Jiangella anatolica</name>
    <dbReference type="NCBI Taxonomy" id="2670374"/>
    <lineage>
        <taxon>Bacteria</taxon>
        <taxon>Bacillati</taxon>
        <taxon>Actinomycetota</taxon>
        <taxon>Actinomycetes</taxon>
        <taxon>Jiangellales</taxon>
        <taxon>Jiangellaceae</taxon>
        <taxon>Jiangella</taxon>
    </lineage>
</organism>
<dbReference type="Proteomes" id="UP000248764">
    <property type="component" value="Unassembled WGS sequence"/>
</dbReference>